<gene>
    <name evidence="2" type="ORF">FH972_018031</name>
</gene>
<name>A0A5N6RKY8_9ROSI</name>
<evidence type="ECO:0008006" key="4">
    <source>
        <dbReference type="Google" id="ProtNLM"/>
    </source>
</evidence>
<organism evidence="2 3">
    <name type="scientific">Carpinus fangiana</name>
    <dbReference type="NCBI Taxonomy" id="176857"/>
    <lineage>
        <taxon>Eukaryota</taxon>
        <taxon>Viridiplantae</taxon>
        <taxon>Streptophyta</taxon>
        <taxon>Embryophyta</taxon>
        <taxon>Tracheophyta</taxon>
        <taxon>Spermatophyta</taxon>
        <taxon>Magnoliopsida</taxon>
        <taxon>eudicotyledons</taxon>
        <taxon>Gunneridae</taxon>
        <taxon>Pentapetalae</taxon>
        <taxon>rosids</taxon>
        <taxon>fabids</taxon>
        <taxon>Fagales</taxon>
        <taxon>Betulaceae</taxon>
        <taxon>Carpinus</taxon>
    </lineage>
</organism>
<keyword evidence="1" id="KW-1133">Transmembrane helix</keyword>
<dbReference type="EMBL" id="CM017327">
    <property type="protein sequence ID" value="KAE8100104.1"/>
    <property type="molecule type" value="Genomic_DNA"/>
</dbReference>
<accession>A0A5N6RKY8</accession>
<keyword evidence="3" id="KW-1185">Reference proteome</keyword>
<evidence type="ECO:0000256" key="1">
    <source>
        <dbReference type="SAM" id="Phobius"/>
    </source>
</evidence>
<evidence type="ECO:0000313" key="2">
    <source>
        <dbReference type="EMBL" id="KAE8100104.1"/>
    </source>
</evidence>
<proteinExistence type="predicted"/>
<dbReference type="OrthoDB" id="1898716at2759"/>
<feature type="transmembrane region" description="Helical" evidence="1">
    <location>
        <begin position="29"/>
        <end position="45"/>
    </location>
</feature>
<protein>
    <recommendedName>
        <fullName evidence="4">K-box domain-containing protein</fullName>
    </recommendedName>
</protein>
<reference evidence="2 3" key="1">
    <citation type="submission" date="2019-06" db="EMBL/GenBank/DDBJ databases">
        <title>A chromosomal-level reference genome of Carpinus fangiana (Coryloideae, Betulaceae).</title>
        <authorList>
            <person name="Yang X."/>
            <person name="Wang Z."/>
            <person name="Zhang L."/>
            <person name="Hao G."/>
            <person name="Liu J."/>
            <person name="Yang Y."/>
        </authorList>
    </citation>
    <scope>NUCLEOTIDE SEQUENCE [LARGE SCALE GENOMIC DNA]</scope>
    <source>
        <strain evidence="2">Cfa_2016G</strain>
        <tissue evidence="2">Leaf</tissue>
    </source>
</reference>
<dbReference type="AlphaFoldDB" id="A0A5N6RKY8"/>
<dbReference type="Proteomes" id="UP000327013">
    <property type="component" value="Chromosome 7"/>
</dbReference>
<keyword evidence="1" id="KW-0472">Membrane</keyword>
<sequence length="259" mass="29889">MSEEGKEILHDSHGFHYNYMCPVGVNGDFFFFFLPISGILRWFFLRSMQFQRLHNQEYLRRVLGKLKGEADRTYQEASSPASSNSQLEEIQREILSCKSQLEDMENRLRIFEGDPLEITTLYEAEVREQILKETLRRVHMRKQVLEEKFSSSGAPPTSEVQTPSTLDWLAERDPQVQILNFLDSNGLLPLRGQPQHVVEILSPPPMLLQHGQNMNRDEQISPRSSGLVDNNNDNVHRPDFGQVIDVNLSSWTEIYPTGT</sequence>
<keyword evidence="1" id="KW-0812">Transmembrane</keyword>
<evidence type="ECO:0000313" key="3">
    <source>
        <dbReference type="Proteomes" id="UP000327013"/>
    </source>
</evidence>